<dbReference type="EMBL" id="JBHSFA010000007">
    <property type="protein sequence ID" value="MFC4543075.1"/>
    <property type="molecule type" value="Genomic_DNA"/>
</dbReference>
<accession>A0ABD5PR47</accession>
<dbReference type="InterPro" id="IPR001736">
    <property type="entry name" value="PLipase_D/transphosphatidylase"/>
</dbReference>
<organism evidence="2 3">
    <name type="scientific">Halosolutus amylolyticus</name>
    <dbReference type="NCBI Taxonomy" id="2932267"/>
    <lineage>
        <taxon>Archaea</taxon>
        <taxon>Methanobacteriati</taxon>
        <taxon>Methanobacteriota</taxon>
        <taxon>Stenosarchaea group</taxon>
        <taxon>Halobacteria</taxon>
        <taxon>Halobacteriales</taxon>
        <taxon>Natrialbaceae</taxon>
        <taxon>Halosolutus</taxon>
    </lineage>
</organism>
<feature type="domain" description="PLD phosphodiesterase" evidence="1">
    <location>
        <begin position="220"/>
        <end position="247"/>
    </location>
</feature>
<evidence type="ECO:0000313" key="2">
    <source>
        <dbReference type="EMBL" id="MFC4543075.1"/>
    </source>
</evidence>
<proteinExistence type="predicted"/>
<dbReference type="CDD" id="cd00138">
    <property type="entry name" value="PLDc_SF"/>
    <property type="match status" value="1"/>
</dbReference>
<evidence type="ECO:0000259" key="1">
    <source>
        <dbReference type="PROSITE" id="PS50035"/>
    </source>
</evidence>
<dbReference type="Pfam" id="PF13091">
    <property type="entry name" value="PLDc_2"/>
    <property type="match status" value="1"/>
</dbReference>
<name>A0ABD5PR47_9EURY</name>
<dbReference type="SUPFAM" id="SSF56024">
    <property type="entry name" value="Phospholipase D/nuclease"/>
    <property type="match status" value="1"/>
</dbReference>
<evidence type="ECO:0000313" key="3">
    <source>
        <dbReference type="Proteomes" id="UP001595898"/>
    </source>
</evidence>
<dbReference type="RefSeq" id="WP_250140238.1">
    <property type="nucleotide sequence ID" value="NZ_JALIQP010000002.1"/>
</dbReference>
<dbReference type="PROSITE" id="PS50035">
    <property type="entry name" value="PLD"/>
    <property type="match status" value="1"/>
</dbReference>
<reference evidence="2 3" key="1">
    <citation type="journal article" date="2019" name="Int. J. Syst. Evol. Microbiol.">
        <title>The Global Catalogue of Microorganisms (GCM) 10K type strain sequencing project: providing services to taxonomists for standard genome sequencing and annotation.</title>
        <authorList>
            <consortium name="The Broad Institute Genomics Platform"/>
            <consortium name="The Broad Institute Genome Sequencing Center for Infectious Disease"/>
            <person name="Wu L."/>
            <person name="Ma J."/>
        </authorList>
    </citation>
    <scope>NUCLEOTIDE SEQUENCE [LARGE SCALE GENOMIC DNA]</scope>
    <source>
        <strain evidence="2 3">WLHS5</strain>
    </source>
</reference>
<keyword evidence="3" id="KW-1185">Reference proteome</keyword>
<gene>
    <name evidence="2" type="ORF">ACFO5R_14190</name>
</gene>
<dbReference type="Proteomes" id="UP001595898">
    <property type="component" value="Unassembled WGS sequence"/>
</dbReference>
<sequence length="291" mass="33209">MREDDIYLWIHERLRTTGKVSLDGIPDQYDDPDVRNFVREYLDALVRRDIVAGHSDGQFKLEDPEAEREAYYQVLESETLPGGRGVTDETYQPVVSIPTKHQEEWKDYAEHQNINSGVWLENALAEVFETADSTLRLVVPFFELDGLLRLEDEFHQAASSGVNIKFLTRELLRPADDFGHNRGRKAILELMDRFESVASSESSLSVYDFYHAIGGKQPKLDRSIHAKMIIADNQLAYVGSGELRNSSMMLNGEAGYLTRSQTDIETWTGFFDFFEAKADAVTREILEESVE</sequence>
<comment type="caution">
    <text evidence="2">The sequence shown here is derived from an EMBL/GenBank/DDBJ whole genome shotgun (WGS) entry which is preliminary data.</text>
</comment>
<dbReference type="Gene3D" id="3.30.870.10">
    <property type="entry name" value="Endonuclease Chain A"/>
    <property type="match status" value="1"/>
</dbReference>
<protein>
    <submittedName>
        <fullName evidence="2">Phospholipase D-like domain-containing protein</fullName>
    </submittedName>
</protein>
<dbReference type="AlphaFoldDB" id="A0ABD5PR47"/>
<dbReference type="InterPro" id="IPR025202">
    <property type="entry name" value="PLD-like_dom"/>
</dbReference>